<organism evidence="1 2">
    <name type="scientific">Skermania pinensis</name>
    <dbReference type="NCBI Taxonomy" id="39122"/>
    <lineage>
        <taxon>Bacteria</taxon>
        <taxon>Bacillati</taxon>
        <taxon>Actinomycetota</taxon>
        <taxon>Actinomycetes</taxon>
        <taxon>Mycobacteriales</taxon>
        <taxon>Gordoniaceae</taxon>
        <taxon>Skermania</taxon>
    </lineage>
</organism>
<name>A0ABX8S781_9ACTN</name>
<proteinExistence type="predicted"/>
<dbReference type="Proteomes" id="UP000887023">
    <property type="component" value="Chromosome"/>
</dbReference>
<dbReference type="EMBL" id="CP079105">
    <property type="protein sequence ID" value="QXQ13703.1"/>
    <property type="molecule type" value="Genomic_DNA"/>
</dbReference>
<accession>A0ABX8S781</accession>
<dbReference type="RefSeq" id="WP_066469377.1">
    <property type="nucleotide sequence ID" value="NZ_CBCRUZ010000005.1"/>
</dbReference>
<reference evidence="1" key="1">
    <citation type="submission" date="2021-07" db="EMBL/GenBank/DDBJ databases">
        <title>Candidatus Kaistella beijingensis sp. nov. isolated from a municipal wastewater treatment plant is involved in sludge foaming.</title>
        <authorList>
            <person name="Song Y."/>
            <person name="Liu S.-J."/>
        </authorList>
    </citation>
    <scope>NUCLEOTIDE SEQUENCE</scope>
    <source>
        <strain evidence="1">DSM 43998</strain>
    </source>
</reference>
<sequence>MADSGITDLRETIGHLERCIAALRTQYGDTITVRRLALDVERLDLDTTELEKAPRPTPHRRGNDVIYVPDSKFDEDAWLGAQDEGLGFHSRERTR</sequence>
<evidence type="ECO:0000313" key="2">
    <source>
        <dbReference type="Proteomes" id="UP000887023"/>
    </source>
</evidence>
<protein>
    <submittedName>
        <fullName evidence="1">Uncharacterized protein</fullName>
    </submittedName>
</protein>
<gene>
    <name evidence="1" type="ORF">KV203_18220</name>
</gene>
<evidence type="ECO:0000313" key="1">
    <source>
        <dbReference type="EMBL" id="QXQ13703.1"/>
    </source>
</evidence>
<keyword evidence="2" id="KW-1185">Reference proteome</keyword>